<sequence length="64" mass="7414">MTSRKRSSKKRLPLNHLLAILVPMRRLFPIRNSRSLQKFLGVLILSYELGMDLSPDDFEGLRST</sequence>
<evidence type="ECO:0000313" key="1">
    <source>
        <dbReference type="EMBL" id="KAF2592162.1"/>
    </source>
</evidence>
<accession>A0A8S9KDK8</accession>
<dbReference type="AlphaFoldDB" id="A0A8S9KDK8"/>
<organism evidence="1">
    <name type="scientific">Brassica cretica</name>
    <name type="common">Mustard</name>
    <dbReference type="NCBI Taxonomy" id="69181"/>
    <lineage>
        <taxon>Eukaryota</taxon>
        <taxon>Viridiplantae</taxon>
        <taxon>Streptophyta</taxon>
        <taxon>Embryophyta</taxon>
        <taxon>Tracheophyta</taxon>
        <taxon>Spermatophyta</taxon>
        <taxon>Magnoliopsida</taxon>
        <taxon>eudicotyledons</taxon>
        <taxon>Gunneridae</taxon>
        <taxon>Pentapetalae</taxon>
        <taxon>rosids</taxon>
        <taxon>malvids</taxon>
        <taxon>Brassicales</taxon>
        <taxon>Brassicaceae</taxon>
        <taxon>Brassiceae</taxon>
        <taxon>Brassica</taxon>
    </lineage>
</organism>
<comment type="caution">
    <text evidence="1">The sequence shown here is derived from an EMBL/GenBank/DDBJ whole genome shotgun (WGS) entry which is preliminary data.</text>
</comment>
<reference evidence="1" key="1">
    <citation type="submission" date="2019-12" db="EMBL/GenBank/DDBJ databases">
        <title>Genome sequencing and annotation of Brassica cretica.</title>
        <authorList>
            <person name="Studholme D.J."/>
            <person name="Sarris P.F."/>
        </authorList>
    </citation>
    <scope>NUCLEOTIDE SEQUENCE</scope>
    <source>
        <strain evidence="1">PFS-102/07</strain>
        <tissue evidence="1">Leaf</tissue>
    </source>
</reference>
<protein>
    <submittedName>
        <fullName evidence="1">Uncharacterized protein</fullName>
    </submittedName>
</protein>
<dbReference type="EMBL" id="QGKY02000164">
    <property type="protein sequence ID" value="KAF2592162.1"/>
    <property type="molecule type" value="Genomic_DNA"/>
</dbReference>
<proteinExistence type="predicted"/>
<name>A0A8S9KDK8_BRACR</name>
<gene>
    <name evidence="1" type="ORF">F2Q70_00043172</name>
</gene>